<evidence type="ECO:0000313" key="1">
    <source>
        <dbReference type="EMBL" id="SES70082.1"/>
    </source>
</evidence>
<protein>
    <submittedName>
        <fullName evidence="1">Uncharacterized protein</fullName>
    </submittedName>
</protein>
<reference evidence="2" key="1">
    <citation type="submission" date="2016-10" db="EMBL/GenBank/DDBJ databases">
        <authorList>
            <person name="Varghese N."/>
            <person name="Submissions S."/>
        </authorList>
    </citation>
    <scope>NUCLEOTIDE SEQUENCE [LARGE SCALE GENOMIC DNA]</scope>
    <source>
        <strain evidence="2">SLH 33</strain>
    </source>
</reference>
<keyword evidence="2" id="KW-1185">Reference proteome</keyword>
<name>A0A1H9YM94_9EURY</name>
<evidence type="ECO:0000313" key="2">
    <source>
        <dbReference type="Proteomes" id="UP000243338"/>
    </source>
</evidence>
<organism evidence="1 2">
    <name type="scientific">Methanococcoides vulcani</name>
    <dbReference type="NCBI Taxonomy" id="1353158"/>
    <lineage>
        <taxon>Archaea</taxon>
        <taxon>Methanobacteriati</taxon>
        <taxon>Methanobacteriota</taxon>
        <taxon>Stenosarchaea group</taxon>
        <taxon>Methanomicrobia</taxon>
        <taxon>Methanosarcinales</taxon>
        <taxon>Methanosarcinaceae</taxon>
        <taxon>Methanococcoides</taxon>
    </lineage>
</organism>
<proteinExistence type="predicted"/>
<sequence>MKKQNVEMSSKRAKKLVMGGGGTALKELAEFTKHYTTI</sequence>
<dbReference type="AlphaFoldDB" id="A0A1H9YM94"/>
<gene>
    <name evidence="1" type="ORF">SAMN04488587_0673</name>
</gene>
<accession>A0A1H9YM94</accession>
<dbReference type="Proteomes" id="UP000243338">
    <property type="component" value="Unassembled WGS sequence"/>
</dbReference>
<dbReference type="EMBL" id="FOHQ01000001">
    <property type="protein sequence ID" value="SES70082.1"/>
    <property type="molecule type" value="Genomic_DNA"/>
</dbReference>